<reference evidence="3" key="1">
    <citation type="submission" date="2021-05" db="EMBL/GenBank/DDBJ databases">
        <authorList>
            <person name="Pietrasiak N."/>
            <person name="Ward R."/>
            <person name="Stajich J.E."/>
            <person name="Kurbessoian T."/>
        </authorList>
    </citation>
    <scope>NUCLEOTIDE SEQUENCE</scope>
    <source>
        <strain evidence="3">CPER-KK1</strain>
    </source>
</reference>
<dbReference type="EMBL" id="JAHHIF010000024">
    <property type="protein sequence ID" value="MBW4546334.1"/>
    <property type="molecule type" value="Genomic_DNA"/>
</dbReference>
<gene>
    <name evidence="3" type="ORF">KME25_18090</name>
</gene>
<protein>
    <submittedName>
        <fullName evidence="3">Uncharacterized protein</fullName>
    </submittedName>
</protein>
<proteinExistence type="predicted"/>
<dbReference type="InterPro" id="IPR011010">
    <property type="entry name" value="DNA_brk_join_enz"/>
</dbReference>
<feature type="region of interest" description="Disordered" evidence="2">
    <location>
        <begin position="170"/>
        <end position="203"/>
    </location>
</feature>
<sequence length="638" mass="73512">MSTISEFKHSQDAQDYPEIIKHLQTALRWHVLPEVDSSFYPDKLKAQEFKRYCSRLPINRLSPDAILDIFENNFDAAVAAGRLSKSTKGNYSSALGRFLAWMREQTWYLEMFPQPLPAKAPAHVRVNGRKPPTCTRQERQYGLRKEELPDHILSELEAWKRFWLESSSLPEDPHESPPITENQKHSQEQRRLKREQRRNLAASAGHGFEKPKIIKISASTLRRYSGNFCRFFGWCTHIEGYDLSELSLKLLTDPIFLQDYADWLLTERGCSHSEAAKLVQAAISVAKWLSFEQSTRRDWSDIPVVVSLQALRAGYTESYREQKPQLDEKKWSNREINHSQARRVAQYLYSCCAKLSNSGNKRRLSALVEAWQVFLMVKILVYAPVRQEELRKLQVGSTLIKVKDSLGVERYAVRIKNHKNFNKTGKFRYYPLPSILTQDLDTWLNIIRPMAIEAPQSLESWLSFWGRKESEIEQLQKRLEQAENGLMSEPIKNQENYIAQLNKKLNGLKSRIVYWEQAAANALVFDYVFFSLGGNRPGSFAKPYDDDHLSCITGLVSRAVGRATKALFGQECFLNPHGFRNIGSKHLRKCGKGGHKGAFSALAGHSVEIDDEYAAQITSDYELIEDIVDHWWQEDFES</sequence>
<keyword evidence="1" id="KW-0175">Coiled coil</keyword>
<name>A0A951PNC5_9CYAN</name>
<accession>A0A951PNC5</accession>
<evidence type="ECO:0000256" key="1">
    <source>
        <dbReference type="SAM" id="Coils"/>
    </source>
</evidence>
<evidence type="ECO:0000313" key="3">
    <source>
        <dbReference type="EMBL" id="MBW4546334.1"/>
    </source>
</evidence>
<organism evidence="3 4">
    <name type="scientific">Symplocastrum torsivum CPER-KK1</name>
    <dbReference type="NCBI Taxonomy" id="450513"/>
    <lineage>
        <taxon>Bacteria</taxon>
        <taxon>Bacillati</taxon>
        <taxon>Cyanobacteriota</taxon>
        <taxon>Cyanophyceae</taxon>
        <taxon>Oscillatoriophycideae</taxon>
        <taxon>Oscillatoriales</taxon>
        <taxon>Microcoleaceae</taxon>
        <taxon>Symplocastrum</taxon>
    </lineage>
</organism>
<feature type="coiled-coil region" evidence="1">
    <location>
        <begin position="465"/>
        <end position="518"/>
    </location>
</feature>
<evidence type="ECO:0000256" key="2">
    <source>
        <dbReference type="SAM" id="MobiDB-lite"/>
    </source>
</evidence>
<dbReference type="GO" id="GO:0003677">
    <property type="term" value="F:DNA binding"/>
    <property type="evidence" value="ECO:0007669"/>
    <property type="project" value="InterPro"/>
</dbReference>
<evidence type="ECO:0000313" key="4">
    <source>
        <dbReference type="Proteomes" id="UP000753908"/>
    </source>
</evidence>
<dbReference type="Proteomes" id="UP000753908">
    <property type="component" value="Unassembled WGS sequence"/>
</dbReference>
<dbReference type="SUPFAM" id="SSF56349">
    <property type="entry name" value="DNA breaking-rejoining enzymes"/>
    <property type="match status" value="1"/>
</dbReference>
<dbReference type="AlphaFoldDB" id="A0A951PNC5"/>
<comment type="caution">
    <text evidence="3">The sequence shown here is derived from an EMBL/GenBank/DDBJ whole genome shotgun (WGS) entry which is preliminary data.</text>
</comment>
<reference evidence="3" key="2">
    <citation type="journal article" date="2022" name="Microbiol. Resour. Announc.">
        <title>Metagenome Sequencing to Explore Phylogenomics of Terrestrial Cyanobacteria.</title>
        <authorList>
            <person name="Ward R.D."/>
            <person name="Stajich J.E."/>
            <person name="Johansen J.R."/>
            <person name="Huntemann M."/>
            <person name="Clum A."/>
            <person name="Foster B."/>
            <person name="Foster B."/>
            <person name="Roux S."/>
            <person name="Palaniappan K."/>
            <person name="Varghese N."/>
            <person name="Mukherjee S."/>
            <person name="Reddy T.B.K."/>
            <person name="Daum C."/>
            <person name="Copeland A."/>
            <person name="Chen I.A."/>
            <person name="Ivanova N.N."/>
            <person name="Kyrpides N.C."/>
            <person name="Shapiro N."/>
            <person name="Eloe-Fadrosh E.A."/>
            <person name="Pietrasiak N."/>
        </authorList>
    </citation>
    <scope>NUCLEOTIDE SEQUENCE</scope>
    <source>
        <strain evidence="3">CPER-KK1</strain>
    </source>
</reference>